<evidence type="ECO:0000313" key="2">
    <source>
        <dbReference type="Proteomes" id="UP000007161"/>
    </source>
</evidence>
<protein>
    <submittedName>
        <fullName evidence="1">Uncharacterized protein</fullName>
    </submittedName>
</protein>
<sequence>MKKIGFFSIFILSLLFIFSSCLDRTQILNNENDTNTDDIVLLDWKDWSVAEGHYLSPLKVFTFDSTAILNFNFELTHWDGDYGLEFYVLTEDDFDNLYYDKSFNYVLHKIFYTENNYTFSGEIPEGSYVFVIDNARGGDEQPDNDDENDYATFNLYVTQNK</sequence>
<dbReference type="HOGENOM" id="CLU_1641717_0_0_0"/>
<reference evidence="1 2" key="1">
    <citation type="journal article" date="2012" name="J. Bacteriol.">
        <title>Complete Genome Sequence of the Thermophilic, Piezophilic, Heterotrophic Bacterium Marinitoga piezophila KA3.</title>
        <authorList>
            <person name="Lucas S."/>
            <person name="Han J."/>
            <person name="Lapidus A."/>
            <person name="Cheng J.F."/>
            <person name="Goodwin L.A."/>
            <person name="Pitluck S."/>
            <person name="Peters L."/>
            <person name="Mikhailova N."/>
            <person name="Teshima H."/>
            <person name="Detter J.C."/>
            <person name="Han C."/>
            <person name="Tapia R."/>
            <person name="Land M."/>
            <person name="Hauser L."/>
            <person name="Kyrpides N.C."/>
            <person name="Ivanova N."/>
            <person name="Pagani I."/>
            <person name="Vannier P."/>
            <person name="Oger P."/>
            <person name="Bartlett D.H."/>
            <person name="Noll K.M."/>
            <person name="Woyke T."/>
            <person name="Jebbar M."/>
        </authorList>
    </citation>
    <scope>NUCLEOTIDE SEQUENCE [LARGE SCALE GENOMIC DNA]</scope>
    <source>
        <strain evidence="2">DSM 14283 / JCM 11233 / KA3</strain>
    </source>
</reference>
<proteinExistence type="predicted"/>
<organism evidence="1 2">
    <name type="scientific">Marinitoga piezophila (strain DSM 14283 / JCM 11233 / KA3)</name>
    <dbReference type="NCBI Taxonomy" id="443254"/>
    <lineage>
        <taxon>Bacteria</taxon>
        <taxon>Thermotogati</taxon>
        <taxon>Thermotogota</taxon>
        <taxon>Thermotogae</taxon>
        <taxon>Petrotogales</taxon>
        <taxon>Petrotogaceae</taxon>
        <taxon>Marinitoga</taxon>
    </lineage>
</organism>
<dbReference type="EMBL" id="CP003257">
    <property type="protein sequence ID" value="AEX85245.1"/>
    <property type="molecule type" value="Genomic_DNA"/>
</dbReference>
<dbReference type="KEGG" id="mpz:Marpi_0828"/>
<dbReference type="Proteomes" id="UP000007161">
    <property type="component" value="Chromosome"/>
</dbReference>
<keyword evidence="2" id="KW-1185">Reference proteome</keyword>
<name>H2J6Y0_MARPK</name>
<dbReference type="AlphaFoldDB" id="H2J6Y0"/>
<accession>H2J6Y0</accession>
<gene>
    <name evidence="1" type="ordered locus">Marpi_0828</name>
</gene>
<dbReference type="PROSITE" id="PS51257">
    <property type="entry name" value="PROKAR_LIPOPROTEIN"/>
    <property type="match status" value="1"/>
</dbReference>
<reference evidence="2" key="2">
    <citation type="submission" date="2012-01" db="EMBL/GenBank/DDBJ databases">
        <title>Complete sequence of chromosome of Marinitoga piezophila KA3.</title>
        <authorList>
            <person name="Lucas S."/>
            <person name="Han J."/>
            <person name="Lapidus A."/>
            <person name="Cheng J.-F."/>
            <person name="Goodwin L."/>
            <person name="Pitluck S."/>
            <person name="Peters L."/>
            <person name="Mikhailova N."/>
            <person name="Teshima H."/>
            <person name="Detter J.C."/>
            <person name="Han C."/>
            <person name="Tapia R."/>
            <person name="Land M."/>
            <person name="Hauser L."/>
            <person name="Kyrpides N."/>
            <person name="Ivanova N."/>
            <person name="Pagani I."/>
            <person name="Jebbar M."/>
            <person name="Vannier P."/>
            <person name="Oger P."/>
            <person name="Cario A."/>
            <person name="Bartlett D."/>
            <person name="Noll K.M."/>
            <person name="Woyke T."/>
        </authorList>
    </citation>
    <scope>NUCLEOTIDE SEQUENCE [LARGE SCALE GENOMIC DNA]</scope>
    <source>
        <strain evidence="2">DSM 14283 / JCM 11233 / KA3</strain>
    </source>
</reference>
<dbReference type="RefSeq" id="WP_014296317.1">
    <property type="nucleotide sequence ID" value="NC_016751.1"/>
</dbReference>
<evidence type="ECO:0000313" key="1">
    <source>
        <dbReference type="EMBL" id="AEX85245.1"/>
    </source>
</evidence>